<gene>
    <name evidence="2" type="ORF">CBR_g64836</name>
</gene>
<evidence type="ECO:0000256" key="1">
    <source>
        <dbReference type="SAM" id="MobiDB-lite"/>
    </source>
</evidence>
<sequence length="394" mass="44641">MWSTTTPAERNWASMDFVHSQRRNSLSPESLEKLVYIHWNMQLLRVPNSKDNGYVDVWGSFFEPLMEPTTEDVAVEDATEDDAADNIEEEKRQKRLKKTPKDQIPKSLLDDDSRGSNDFQDLTGHRHPTPDADEEEAARAKAMADRDAALVQRRMCEEEARHAAVPTQRERERQSKQVSQHEEQHSDEDERVDNMEVDKVVVRAEHEGSLQHVGVDIEALAKKNVQQEGEKSVPQDGGDMKEDAEKTQQQDGEELQQPAPPMLYARRPRPPPLQQPAPQEPREHQQAVAAEQLEKLRSTARGAAAHYDRPPYPAQNEDAQHDNIWKSTDGRKRKAPVNEVPTPRRHSGRPPKEKTGHKAAPKSKRGRGRPRKVQVSEDDPDLDGGGAESAGRRD</sequence>
<feature type="region of interest" description="Disordered" evidence="1">
    <location>
        <begin position="77"/>
        <end position="197"/>
    </location>
</feature>
<feature type="compositionally biased region" description="Pro residues" evidence="1">
    <location>
        <begin position="270"/>
        <end position="279"/>
    </location>
</feature>
<feature type="compositionally biased region" description="Basic and acidic residues" evidence="1">
    <location>
        <begin position="228"/>
        <end position="248"/>
    </location>
</feature>
<keyword evidence="3" id="KW-1185">Reference proteome</keyword>
<dbReference type="GO" id="GO:0003677">
    <property type="term" value="F:DNA binding"/>
    <property type="evidence" value="ECO:0007669"/>
    <property type="project" value="InterPro"/>
</dbReference>
<dbReference type="PRINTS" id="PR00929">
    <property type="entry name" value="ATHOOK"/>
</dbReference>
<organism evidence="2 3">
    <name type="scientific">Chara braunii</name>
    <name type="common">Braun's stonewort</name>
    <dbReference type="NCBI Taxonomy" id="69332"/>
    <lineage>
        <taxon>Eukaryota</taxon>
        <taxon>Viridiplantae</taxon>
        <taxon>Streptophyta</taxon>
        <taxon>Charophyceae</taxon>
        <taxon>Charales</taxon>
        <taxon>Characeae</taxon>
        <taxon>Chara</taxon>
    </lineage>
</organism>
<feature type="compositionally biased region" description="Basic and acidic residues" evidence="1">
    <location>
        <begin position="99"/>
        <end position="115"/>
    </location>
</feature>
<feature type="compositionally biased region" description="Basic and acidic residues" evidence="1">
    <location>
        <begin position="137"/>
        <end position="184"/>
    </location>
</feature>
<name>A0A388K937_CHABU</name>
<feature type="region of interest" description="Disordered" evidence="1">
    <location>
        <begin position="221"/>
        <end position="394"/>
    </location>
</feature>
<evidence type="ECO:0000313" key="2">
    <source>
        <dbReference type="EMBL" id="GBG66565.1"/>
    </source>
</evidence>
<reference evidence="2 3" key="1">
    <citation type="journal article" date="2018" name="Cell">
        <title>The Chara Genome: Secondary Complexity and Implications for Plant Terrestrialization.</title>
        <authorList>
            <person name="Nishiyama T."/>
            <person name="Sakayama H."/>
            <person name="Vries J.D."/>
            <person name="Buschmann H."/>
            <person name="Saint-Marcoux D."/>
            <person name="Ullrich K.K."/>
            <person name="Haas F.B."/>
            <person name="Vanderstraeten L."/>
            <person name="Becker D."/>
            <person name="Lang D."/>
            <person name="Vosolsobe S."/>
            <person name="Rombauts S."/>
            <person name="Wilhelmsson P.K.I."/>
            <person name="Janitza P."/>
            <person name="Kern R."/>
            <person name="Heyl A."/>
            <person name="Rumpler F."/>
            <person name="Villalobos L.I.A.C."/>
            <person name="Clay J.M."/>
            <person name="Skokan R."/>
            <person name="Toyoda A."/>
            <person name="Suzuki Y."/>
            <person name="Kagoshima H."/>
            <person name="Schijlen E."/>
            <person name="Tajeshwar N."/>
            <person name="Catarino B."/>
            <person name="Hetherington A.J."/>
            <person name="Saltykova A."/>
            <person name="Bonnot C."/>
            <person name="Breuninger H."/>
            <person name="Symeonidi A."/>
            <person name="Radhakrishnan G.V."/>
            <person name="Van Nieuwerburgh F."/>
            <person name="Deforce D."/>
            <person name="Chang C."/>
            <person name="Karol K.G."/>
            <person name="Hedrich R."/>
            <person name="Ulvskov P."/>
            <person name="Glockner G."/>
            <person name="Delwiche C.F."/>
            <person name="Petrasek J."/>
            <person name="Van de Peer Y."/>
            <person name="Friml J."/>
            <person name="Beilby M."/>
            <person name="Dolan L."/>
            <person name="Kohara Y."/>
            <person name="Sugano S."/>
            <person name="Fujiyama A."/>
            <person name="Delaux P.-M."/>
            <person name="Quint M."/>
            <person name="TheiBen G."/>
            <person name="Hagemann M."/>
            <person name="Harholt J."/>
            <person name="Dunand C."/>
            <person name="Zachgo S."/>
            <person name="Langdale J."/>
            <person name="Maumus F."/>
            <person name="Straeten D.V.D."/>
            <person name="Gould S.B."/>
            <person name="Rensing S.A."/>
        </authorList>
    </citation>
    <scope>NUCLEOTIDE SEQUENCE [LARGE SCALE GENOMIC DNA]</scope>
    <source>
        <strain evidence="2 3">S276</strain>
    </source>
</reference>
<dbReference type="EMBL" id="BFEA01000076">
    <property type="protein sequence ID" value="GBG66565.1"/>
    <property type="molecule type" value="Genomic_DNA"/>
</dbReference>
<dbReference type="InterPro" id="IPR017956">
    <property type="entry name" value="AT_hook_DNA-bd_motif"/>
</dbReference>
<comment type="caution">
    <text evidence="2">The sequence shown here is derived from an EMBL/GenBank/DDBJ whole genome shotgun (WGS) entry which is preliminary data.</text>
</comment>
<dbReference type="AlphaFoldDB" id="A0A388K937"/>
<evidence type="ECO:0008006" key="4">
    <source>
        <dbReference type="Google" id="ProtNLM"/>
    </source>
</evidence>
<dbReference type="Gramene" id="GBG66565">
    <property type="protein sequence ID" value="GBG66565"/>
    <property type="gene ID" value="CBR_g64836"/>
</dbReference>
<evidence type="ECO:0000313" key="3">
    <source>
        <dbReference type="Proteomes" id="UP000265515"/>
    </source>
</evidence>
<dbReference type="Proteomes" id="UP000265515">
    <property type="component" value="Unassembled WGS sequence"/>
</dbReference>
<proteinExistence type="predicted"/>
<feature type="compositionally biased region" description="Acidic residues" evidence="1">
    <location>
        <begin position="77"/>
        <end position="88"/>
    </location>
</feature>
<accession>A0A388K937</accession>
<protein>
    <recommendedName>
        <fullName evidence="4">HAT C-terminal dimerisation domain-containing protein</fullName>
    </recommendedName>
</protein>
<feature type="compositionally biased region" description="Basic residues" evidence="1">
    <location>
        <begin position="357"/>
        <end position="372"/>
    </location>
</feature>
<feature type="compositionally biased region" description="Basic and acidic residues" evidence="1">
    <location>
        <begin position="318"/>
        <end position="330"/>
    </location>
</feature>